<accession>A0AAE1XRK2</accession>
<evidence type="ECO:0000313" key="1">
    <source>
        <dbReference type="EMBL" id="KAK4416725.1"/>
    </source>
</evidence>
<dbReference type="Proteomes" id="UP001293254">
    <property type="component" value="Unassembled WGS sequence"/>
</dbReference>
<dbReference type="AlphaFoldDB" id="A0AAE1XRK2"/>
<evidence type="ECO:0000313" key="2">
    <source>
        <dbReference type="Proteomes" id="UP001293254"/>
    </source>
</evidence>
<comment type="caution">
    <text evidence="1">The sequence shown here is derived from an EMBL/GenBank/DDBJ whole genome shotgun (WGS) entry which is preliminary data.</text>
</comment>
<keyword evidence="2" id="KW-1185">Reference proteome</keyword>
<gene>
    <name evidence="1" type="ORF">Salat_2498000</name>
</gene>
<name>A0AAE1XRK2_9LAMI</name>
<proteinExistence type="predicted"/>
<organism evidence="1 2">
    <name type="scientific">Sesamum alatum</name>
    <dbReference type="NCBI Taxonomy" id="300844"/>
    <lineage>
        <taxon>Eukaryota</taxon>
        <taxon>Viridiplantae</taxon>
        <taxon>Streptophyta</taxon>
        <taxon>Embryophyta</taxon>
        <taxon>Tracheophyta</taxon>
        <taxon>Spermatophyta</taxon>
        <taxon>Magnoliopsida</taxon>
        <taxon>eudicotyledons</taxon>
        <taxon>Gunneridae</taxon>
        <taxon>Pentapetalae</taxon>
        <taxon>asterids</taxon>
        <taxon>lamiids</taxon>
        <taxon>Lamiales</taxon>
        <taxon>Pedaliaceae</taxon>
        <taxon>Sesamum</taxon>
    </lineage>
</organism>
<sequence>MILLGDFICGILMAAMALWYPLGCHLYQQAVLLFLQNGQNHGTAPKQDITKRVSVERKHRRDDNENIIQNPRFDDGLNSLCERCCKIVLHADGKVLPMSGKVFASTENCTENSNAVQQEITGAAQRKPASEGVGAVRIFGYIVGS</sequence>
<dbReference type="EMBL" id="JACGWO010000010">
    <property type="protein sequence ID" value="KAK4416725.1"/>
    <property type="molecule type" value="Genomic_DNA"/>
</dbReference>
<protein>
    <submittedName>
        <fullName evidence="1">Endo-1,4-beta-xylanase 1</fullName>
    </submittedName>
</protein>
<reference evidence="1" key="2">
    <citation type="journal article" date="2024" name="Plant">
        <title>Genomic evolution and insights into agronomic trait innovations of Sesamum species.</title>
        <authorList>
            <person name="Miao H."/>
            <person name="Wang L."/>
            <person name="Qu L."/>
            <person name="Liu H."/>
            <person name="Sun Y."/>
            <person name="Le M."/>
            <person name="Wang Q."/>
            <person name="Wei S."/>
            <person name="Zheng Y."/>
            <person name="Lin W."/>
            <person name="Duan Y."/>
            <person name="Cao H."/>
            <person name="Xiong S."/>
            <person name="Wang X."/>
            <person name="Wei L."/>
            <person name="Li C."/>
            <person name="Ma Q."/>
            <person name="Ju M."/>
            <person name="Zhao R."/>
            <person name="Li G."/>
            <person name="Mu C."/>
            <person name="Tian Q."/>
            <person name="Mei H."/>
            <person name="Zhang T."/>
            <person name="Gao T."/>
            <person name="Zhang H."/>
        </authorList>
    </citation>
    <scope>NUCLEOTIDE SEQUENCE</scope>
    <source>
        <strain evidence="1">3651</strain>
    </source>
</reference>
<reference evidence="1" key="1">
    <citation type="submission" date="2020-06" db="EMBL/GenBank/DDBJ databases">
        <authorList>
            <person name="Li T."/>
            <person name="Hu X."/>
            <person name="Zhang T."/>
            <person name="Song X."/>
            <person name="Zhang H."/>
            <person name="Dai N."/>
            <person name="Sheng W."/>
            <person name="Hou X."/>
            <person name="Wei L."/>
        </authorList>
    </citation>
    <scope>NUCLEOTIDE SEQUENCE</scope>
    <source>
        <strain evidence="1">3651</strain>
        <tissue evidence="1">Leaf</tissue>
    </source>
</reference>